<dbReference type="InterPro" id="IPR052715">
    <property type="entry name" value="RAYT_transposase"/>
</dbReference>
<accession>A0A9D1XQN8</accession>
<proteinExistence type="predicted"/>
<evidence type="ECO:0000259" key="1">
    <source>
        <dbReference type="SMART" id="SM01321"/>
    </source>
</evidence>
<reference evidence="2" key="2">
    <citation type="submission" date="2021-04" db="EMBL/GenBank/DDBJ databases">
        <authorList>
            <person name="Gilroy R."/>
        </authorList>
    </citation>
    <scope>NUCLEOTIDE SEQUENCE</scope>
    <source>
        <strain evidence="2">ChiHecec2B26-12326</strain>
    </source>
</reference>
<organism evidence="2 3">
    <name type="scientific">Candidatus Parabacteroides intestinigallinarum</name>
    <dbReference type="NCBI Taxonomy" id="2838722"/>
    <lineage>
        <taxon>Bacteria</taxon>
        <taxon>Pseudomonadati</taxon>
        <taxon>Bacteroidota</taxon>
        <taxon>Bacteroidia</taxon>
        <taxon>Bacteroidales</taxon>
        <taxon>Tannerellaceae</taxon>
        <taxon>Parabacteroides</taxon>
    </lineage>
</organism>
<comment type="caution">
    <text evidence="2">The sequence shown here is derived from an EMBL/GenBank/DDBJ whole genome shotgun (WGS) entry which is preliminary data.</text>
</comment>
<dbReference type="InterPro" id="IPR002686">
    <property type="entry name" value="Transposase_17"/>
</dbReference>
<sequence>MAKLMTDKTDNGLFQNRYRIPSSRASWHDYGGGVYFITICTSGRVCYFGEIADGEMRMSEIGRYTDACIRKIESLHTDISVPIYQIMPNHVHLVVIIEDITNLIKKETPQCDVSTARTSMRNAEMHQVANACGYLSHVLSRFKSAVTKYAHLNGIPFGWQARFHDRIVRNQDELNRIAEYIENNVANWNSDELNG</sequence>
<dbReference type="InterPro" id="IPR036515">
    <property type="entry name" value="Transposase_17_sf"/>
</dbReference>
<dbReference type="GO" id="GO:0004803">
    <property type="term" value="F:transposase activity"/>
    <property type="evidence" value="ECO:0007669"/>
    <property type="project" value="InterPro"/>
</dbReference>
<dbReference type="SUPFAM" id="SSF143422">
    <property type="entry name" value="Transposase IS200-like"/>
    <property type="match status" value="1"/>
</dbReference>
<evidence type="ECO:0000313" key="3">
    <source>
        <dbReference type="Proteomes" id="UP000823847"/>
    </source>
</evidence>
<dbReference type="GO" id="GO:0043565">
    <property type="term" value="F:sequence-specific DNA binding"/>
    <property type="evidence" value="ECO:0007669"/>
    <property type="project" value="TreeGrafter"/>
</dbReference>
<dbReference type="Gene3D" id="3.30.70.1290">
    <property type="entry name" value="Transposase IS200-like"/>
    <property type="match status" value="1"/>
</dbReference>
<gene>
    <name evidence="2" type="ORF">H9848_05275</name>
</gene>
<dbReference type="PANTHER" id="PTHR36966:SF1">
    <property type="entry name" value="REP-ASSOCIATED TYROSINE TRANSPOSASE"/>
    <property type="match status" value="1"/>
</dbReference>
<name>A0A9D1XQN8_9BACT</name>
<protein>
    <recommendedName>
        <fullName evidence="1">Transposase IS200-like domain-containing protein</fullName>
    </recommendedName>
</protein>
<dbReference type="EMBL" id="DXEN01000035">
    <property type="protein sequence ID" value="HIX86002.1"/>
    <property type="molecule type" value="Genomic_DNA"/>
</dbReference>
<dbReference type="AlphaFoldDB" id="A0A9D1XQN8"/>
<dbReference type="PANTHER" id="PTHR36966">
    <property type="entry name" value="REP-ASSOCIATED TYROSINE TRANSPOSASE"/>
    <property type="match status" value="1"/>
</dbReference>
<reference evidence="2" key="1">
    <citation type="journal article" date="2021" name="PeerJ">
        <title>Extensive microbial diversity within the chicken gut microbiome revealed by metagenomics and culture.</title>
        <authorList>
            <person name="Gilroy R."/>
            <person name="Ravi A."/>
            <person name="Getino M."/>
            <person name="Pursley I."/>
            <person name="Horton D.L."/>
            <person name="Alikhan N.F."/>
            <person name="Baker D."/>
            <person name="Gharbi K."/>
            <person name="Hall N."/>
            <person name="Watson M."/>
            <person name="Adriaenssens E.M."/>
            <person name="Foster-Nyarko E."/>
            <person name="Jarju S."/>
            <person name="Secka A."/>
            <person name="Antonio M."/>
            <person name="Oren A."/>
            <person name="Chaudhuri R.R."/>
            <person name="La Ragione R."/>
            <person name="Hildebrand F."/>
            <person name="Pallen M.J."/>
        </authorList>
    </citation>
    <scope>NUCLEOTIDE SEQUENCE</scope>
    <source>
        <strain evidence="2">ChiHecec2B26-12326</strain>
    </source>
</reference>
<feature type="domain" description="Transposase IS200-like" evidence="1">
    <location>
        <begin position="30"/>
        <end position="184"/>
    </location>
</feature>
<dbReference type="GO" id="GO:0006313">
    <property type="term" value="P:DNA transposition"/>
    <property type="evidence" value="ECO:0007669"/>
    <property type="project" value="InterPro"/>
</dbReference>
<dbReference type="Proteomes" id="UP000823847">
    <property type="component" value="Unassembled WGS sequence"/>
</dbReference>
<dbReference type="SMART" id="SM01321">
    <property type="entry name" value="Y1_Tnp"/>
    <property type="match status" value="1"/>
</dbReference>
<evidence type="ECO:0000313" key="2">
    <source>
        <dbReference type="EMBL" id="HIX86002.1"/>
    </source>
</evidence>